<dbReference type="Proteomes" id="UP001628156">
    <property type="component" value="Unassembled WGS sequence"/>
</dbReference>
<proteinExistence type="predicted"/>
<evidence type="ECO:0000313" key="2">
    <source>
        <dbReference type="EMBL" id="GAB1223369.1"/>
    </source>
</evidence>
<evidence type="ECO:0000256" key="1">
    <source>
        <dbReference type="SAM" id="Phobius"/>
    </source>
</evidence>
<keyword evidence="1" id="KW-0472">Membrane</keyword>
<accession>A0ABQ0DKJ1</accession>
<protein>
    <recommendedName>
        <fullName evidence="4">Apyrase</fullName>
    </recommendedName>
</protein>
<keyword evidence="1" id="KW-0812">Transmembrane</keyword>
<keyword evidence="3" id="KW-1185">Reference proteome</keyword>
<evidence type="ECO:0000313" key="3">
    <source>
        <dbReference type="Proteomes" id="UP001628156"/>
    </source>
</evidence>
<sequence length="312" mass="35988">MIGKHSSDYYEYDEGYSDEELTDKNEVVLFGLWGIFLFLIIPSIIVFSVFYPSLKYPLDSLSDTIRNNKTFIKTVENANENNAGGKYLCDRECFTSVIGIQKELSLKNIVLLTAHELITGNERARSNAGTFNINIDSHCRQPTVPESYLITGYETMGDGGVFLIGVNYNIPENGSSLMRDLINVDDRFNIFQWRNGTRLISINHDINQNDTFIVESNIQGQPFVQIDNKYCYSLRSQLTNQSYQNCSSRIWLEDTFRTVDGKKQKPYIWMTFNEYQLISNADTNIKAMSCHLIEPNKQTQDRKQLEVYNFQL</sequence>
<evidence type="ECO:0008006" key="4">
    <source>
        <dbReference type="Google" id="ProtNLM"/>
    </source>
</evidence>
<organism evidence="2 3">
    <name type="scientific">Entamoeba nuttalli</name>
    <dbReference type="NCBI Taxonomy" id="412467"/>
    <lineage>
        <taxon>Eukaryota</taxon>
        <taxon>Amoebozoa</taxon>
        <taxon>Evosea</taxon>
        <taxon>Archamoebae</taxon>
        <taxon>Mastigamoebida</taxon>
        <taxon>Entamoebidae</taxon>
        <taxon>Entamoeba</taxon>
    </lineage>
</organism>
<reference evidence="2 3" key="1">
    <citation type="journal article" date="2019" name="PLoS Negl. Trop. Dis.">
        <title>Whole genome sequencing of Entamoeba nuttalli reveals mammalian host-related molecular signatures and a novel octapeptide-repeat surface protein.</title>
        <authorList>
            <person name="Tanaka M."/>
            <person name="Makiuchi T."/>
            <person name="Komiyama T."/>
            <person name="Shiina T."/>
            <person name="Osaki K."/>
            <person name="Tachibana H."/>
        </authorList>
    </citation>
    <scope>NUCLEOTIDE SEQUENCE [LARGE SCALE GENOMIC DNA]</scope>
    <source>
        <strain evidence="2 3">P19-061405</strain>
    </source>
</reference>
<comment type="caution">
    <text evidence="2">The sequence shown here is derived from an EMBL/GenBank/DDBJ whole genome shotgun (WGS) entry which is preliminary data.</text>
</comment>
<keyword evidence="1" id="KW-1133">Transmembrane helix</keyword>
<dbReference type="EMBL" id="BAAFRS010000144">
    <property type="protein sequence ID" value="GAB1223369.1"/>
    <property type="molecule type" value="Genomic_DNA"/>
</dbReference>
<feature type="transmembrane region" description="Helical" evidence="1">
    <location>
        <begin position="27"/>
        <end position="51"/>
    </location>
</feature>
<gene>
    <name evidence="2" type="ORF">ENUP19_0144G0012</name>
</gene>
<name>A0ABQ0DKJ1_9EUKA</name>